<dbReference type="SMART" id="SM00185">
    <property type="entry name" value="ARM"/>
    <property type="match status" value="4"/>
</dbReference>
<keyword evidence="1" id="KW-0677">Repeat</keyword>
<evidence type="ECO:0008006" key="5">
    <source>
        <dbReference type="Google" id="ProtNLM"/>
    </source>
</evidence>
<dbReference type="PROSITE" id="PS50176">
    <property type="entry name" value="ARM_REPEAT"/>
    <property type="match status" value="1"/>
</dbReference>
<comment type="caution">
    <text evidence="3">The sequence shown here is derived from an EMBL/GenBank/DDBJ whole genome shotgun (WGS) entry which is preliminary data.</text>
</comment>
<sequence length="467" mass="50781">MDDSIVTDDSRWEMALNQYQNVIASGDEALQAKATLKLALLAKYAPLHLLPHTIPILAKLLSFPGEENDSLPVSVEEAAAYCLRCISCLGDGSLAVRIGQAGVVRSILRLLPLSGDGFRMALIKCLLCLVNFGKVNRELVFINGGLEVIIDMLGSYSGREKVYVLEILSALALVREVRRVLSSLGGVKFLVEAVSLGSMVSRERACQAVGLLGVTRRGRSMLVELGVIPALVDLFRDGDATAKLVAGNSLGVISAHVDFIRPVAQAGAIPLYAELLQGPDPTGKEIAEDVFCILAVAEENFVSIAEHLVRILREGDDEAKIAASDVLWDLSGYKRSVSVIRNLGAIPILVQLLRHENGEVREKVSGAIAQLSYDECNREALADVGAVAILIELLDDDLEDLRDNAAEALLNFSEDPFHRDLISEAVDVPSFESMQDRLTQLRASDEYMVRSLRRMSIEHLTWNSGPV</sequence>
<evidence type="ECO:0000256" key="2">
    <source>
        <dbReference type="PROSITE-ProRule" id="PRU00259"/>
    </source>
</evidence>
<dbReference type="OrthoDB" id="409644at2759"/>
<dbReference type="PANTHER" id="PTHR46241">
    <property type="entry name" value="ARMADILLO REPEAT-CONTAINING PROTEIN 4 ARMC4"/>
    <property type="match status" value="1"/>
</dbReference>
<organism evidence="3 4">
    <name type="scientific">Turnera subulata</name>
    <dbReference type="NCBI Taxonomy" id="218843"/>
    <lineage>
        <taxon>Eukaryota</taxon>
        <taxon>Viridiplantae</taxon>
        <taxon>Streptophyta</taxon>
        <taxon>Embryophyta</taxon>
        <taxon>Tracheophyta</taxon>
        <taxon>Spermatophyta</taxon>
        <taxon>Magnoliopsida</taxon>
        <taxon>eudicotyledons</taxon>
        <taxon>Gunneridae</taxon>
        <taxon>Pentapetalae</taxon>
        <taxon>rosids</taxon>
        <taxon>fabids</taxon>
        <taxon>Malpighiales</taxon>
        <taxon>Passifloraceae</taxon>
        <taxon>Turnera</taxon>
    </lineage>
</organism>
<dbReference type="Pfam" id="PF13646">
    <property type="entry name" value="HEAT_2"/>
    <property type="match status" value="1"/>
</dbReference>
<dbReference type="InterPro" id="IPR016024">
    <property type="entry name" value="ARM-type_fold"/>
</dbReference>
<protein>
    <recommendedName>
        <fullName evidence="5">Armadillo repeat-containing domain-containing protein</fullName>
    </recommendedName>
</protein>
<name>A0A9Q0FTB0_9ROSI</name>
<dbReference type="InterPro" id="IPR011989">
    <property type="entry name" value="ARM-like"/>
</dbReference>
<dbReference type="InterPro" id="IPR000225">
    <property type="entry name" value="Armadillo"/>
</dbReference>
<evidence type="ECO:0000256" key="1">
    <source>
        <dbReference type="ARBA" id="ARBA00022737"/>
    </source>
</evidence>
<dbReference type="AlphaFoldDB" id="A0A9Q0FTB0"/>
<feature type="repeat" description="ARM" evidence="2">
    <location>
        <begin position="344"/>
        <end position="386"/>
    </location>
</feature>
<evidence type="ECO:0000313" key="3">
    <source>
        <dbReference type="EMBL" id="KAJ4837236.1"/>
    </source>
</evidence>
<evidence type="ECO:0000313" key="4">
    <source>
        <dbReference type="Proteomes" id="UP001141552"/>
    </source>
</evidence>
<reference evidence="3" key="2">
    <citation type="journal article" date="2023" name="Plants (Basel)">
        <title>Annotation of the Turnera subulata (Passifloraceae) Draft Genome Reveals the S-Locus Evolved after the Divergence of Turneroideae from Passifloroideae in a Stepwise Manner.</title>
        <authorList>
            <person name="Henning P.M."/>
            <person name="Roalson E.H."/>
            <person name="Mir W."/>
            <person name="McCubbin A.G."/>
            <person name="Shore J.S."/>
        </authorList>
    </citation>
    <scope>NUCLEOTIDE SEQUENCE</scope>
    <source>
        <strain evidence="3">F60SS</strain>
    </source>
</reference>
<proteinExistence type="predicted"/>
<dbReference type="SUPFAM" id="SSF48371">
    <property type="entry name" value="ARM repeat"/>
    <property type="match status" value="2"/>
</dbReference>
<keyword evidence="4" id="KW-1185">Reference proteome</keyword>
<reference evidence="3" key="1">
    <citation type="submission" date="2022-02" db="EMBL/GenBank/DDBJ databases">
        <authorList>
            <person name="Henning P.M."/>
            <person name="McCubbin A.G."/>
            <person name="Shore J.S."/>
        </authorList>
    </citation>
    <scope>NUCLEOTIDE SEQUENCE</scope>
    <source>
        <strain evidence="3">F60SS</strain>
        <tissue evidence="3">Leaves</tissue>
    </source>
</reference>
<gene>
    <name evidence="3" type="ORF">Tsubulata_027965</name>
</gene>
<dbReference type="PANTHER" id="PTHR46241:SF1">
    <property type="entry name" value="OUTER DYNEIN ARM-DOCKING COMPLEX SUBUNIT 2"/>
    <property type="match status" value="1"/>
</dbReference>
<dbReference type="Proteomes" id="UP001141552">
    <property type="component" value="Unassembled WGS sequence"/>
</dbReference>
<dbReference type="EMBL" id="JAKUCV010003894">
    <property type="protein sequence ID" value="KAJ4837236.1"/>
    <property type="molecule type" value="Genomic_DNA"/>
</dbReference>
<accession>A0A9Q0FTB0</accession>
<dbReference type="Gene3D" id="1.25.10.10">
    <property type="entry name" value="Leucine-rich Repeat Variant"/>
    <property type="match status" value="2"/>
</dbReference>